<dbReference type="EMBL" id="JBHSFG010000010">
    <property type="protein sequence ID" value="MFC4463893.1"/>
    <property type="molecule type" value="Genomic_DNA"/>
</dbReference>
<comment type="caution">
    <text evidence="1">The sequence shown here is derived from an EMBL/GenBank/DDBJ whole genome shotgun (WGS) entry which is preliminary data.</text>
</comment>
<accession>A0ABV8YJ62</accession>
<gene>
    <name evidence="1" type="ORF">ACFPH6_04835</name>
</gene>
<protein>
    <submittedName>
        <fullName evidence="1">Uncharacterized protein</fullName>
    </submittedName>
</protein>
<keyword evidence="2" id="KW-1185">Reference proteome</keyword>
<evidence type="ECO:0000313" key="2">
    <source>
        <dbReference type="Proteomes" id="UP001596012"/>
    </source>
</evidence>
<name>A0ABV8YJ62_9ACTN</name>
<dbReference type="RefSeq" id="WP_382155457.1">
    <property type="nucleotide sequence ID" value="NZ_JBHSFG010000010.1"/>
</dbReference>
<sequence>MAGRAVAGHRQRHSLRHINAQLTGVDQRHQPRQLLGVAAFD</sequence>
<proteinExistence type="predicted"/>
<reference evidence="2" key="1">
    <citation type="journal article" date="2019" name="Int. J. Syst. Evol. Microbiol.">
        <title>The Global Catalogue of Microorganisms (GCM) 10K type strain sequencing project: providing services to taxonomists for standard genome sequencing and annotation.</title>
        <authorList>
            <consortium name="The Broad Institute Genomics Platform"/>
            <consortium name="The Broad Institute Genome Sequencing Center for Infectious Disease"/>
            <person name="Wu L."/>
            <person name="Ma J."/>
        </authorList>
    </citation>
    <scope>NUCLEOTIDE SEQUENCE [LARGE SCALE GENOMIC DNA]</scope>
    <source>
        <strain evidence="2">DT43</strain>
    </source>
</reference>
<dbReference type="Proteomes" id="UP001596012">
    <property type="component" value="Unassembled WGS sequence"/>
</dbReference>
<evidence type="ECO:0000313" key="1">
    <source>
        <dbReference type="EMBL" id="MFC4463893.1"/>
    </source>
</evidence>
<organism evidence="1 2">
    <name type="scientific">Streptomyces xiangluensis</name>
    <dbReference type="NCBI Taxonomy" id="2665720"/>
    <lineage>
        <taxon>Bacteria</taxon>
        <taxon>Bacillati</taxon>
        <taxon>Actinomycetota</taxon>
        <taxon>Actinomycetes</taxon>
        <taxon>Kitasatosporales</taxon>
        <taxon>Streptomycetaceae</taxon>
        <taxon>Streptomyces</taxon>
    </lineage>
</organism>